<dbReference type="RefSeq" id="WP_307271616.1">
    <property type="nucleotide sequence ID" value="NZ_JAUSVX010000003.1"/>
</dbReference>
<dbReference type="Pfam" id="PF00005">
    <property type="entry name" value="ABC_tran"/>
    <property type="match status" value="1"/>
</dbReference>
<dbReference type="SUPFAM" id="SSF52540">
    <property type="entry name" value="P-loop containing nucleoside triphosphate hydrolases"/>
    <property type="match status" value="1"/>
</dbReference>
<reference evidence="7 8" key="1">
    <citation type="submission" date="2023-07" db="EMBL/GenBank/DDBJ databases">
        <title>Genomic Encyclopedia of Type Strains, Phase IV (KMG-IV): sequencing the most valuable type-strain genomes for metagenomic binning, comparative biology and taxonomic classification.</title>
        <authorList>
            <person name="Goeker M."/>
        </authorList>
    </citation>
    <scope>NUCLEOTIDE SEQUENCE [LARGE SCALE GENOMIC DNA]</scope>
    <source>
        <strain evidence="7 8">DSM 19619</strain>
    </source>
</reference>
<evidence type="ECO:0000256" key="4">
    <source>
        <dbReference type="ARBA" id="ARBA00022840"/>
    </source>
</evidence>
<comment type="similarity">
    <text evidence="1">Belongs to the ABC transporter superfamily.</text>
</comment>
<dbReference type="Gene3D" id="3.40.50.300">
    <property type="entry name" value="P-loop containing nucleotide triphosphate hydrolases"/>
    <property type="match status" value="1"/>
</dbReference>
<name>A0ABU0J4M8_9HYPH</name>
<organism evidence="7 8">
    <name type="scientific">Labrys wisconsinensis</name>
    <dbReference type="NCBI Taxonomy" id="425677"/>
    <lineage>
        <taxon>Bacteria</taxon>
        <taxon>Pseudomonadati</taxon>
        <taxon>Pseudomonadota</taxon>
        <taxon>Alphaproteobacteria</taxon>
        <taxon>Hyphomicrobiales</taxon>
        <taxon>Xanthobacteraceae</taxon>
        <taxon>Labrys</taxon>
    </lineage>
</organism>
<evidence type="ECO:0000256" key="2">
    <source>
        <dbReference type="ARBA" id="ARBA00022448"/>
    </source>
</evidence>
<evidence type="ECO:0000256" key="1">
    <source>
        <dbReference type="ARBA" id="ARBA00005417"/>
    </source>
</evidence>
<dbReference type="InterPro" id="IPR027417">
    <property type="entry name" value="P-loop_NTPase"/>
</dbReference>
<dbReference type="PANTHER" id="PTHR43820:SF6">
    <property type="entry name" value="ABC TRANSPORTER ATP-BINDING PROTEIN"/>
    <property type="match status" value="1"/>
</dbReference>
<evidence type="ECO:0000259" key="6">
    <source>
        <dbReference type="PROSITE" id="PS50893"/>
    </source>
</evidence>
<comment type="caution">
    <text evidence="7">The sequence shown here is derived from an EMBL/GenBank/DDBJ whole genome shotgun (WGS) entry which is preliminary data.</text>
</comment>
<keyword evidence="3" id="KW-0547">Nucleotide-binding</keyword>
<keyword evidence="8" id="KW-1185">Reference proteome</keyword>
<dbReference type="InterPro" id="IPR052156">
    <property type="entry name" value="BCAA_Transport_ATP-bd_LivF"/>
</dbReference>
<dbReference type="Proteomes" id="UP001242480">
    <property type="component" value="Unassembled WGS sequence"/>
</dbReference>
<dbReference type="PROSITE" id="PS00211">
    <property type="entry name" value="ABC_TRANSPORTER_1"/>
    <property type="match status" value="1"/>
</dbReference>
<evidence type="ECO:0000256" key="5">
    <source>
        <dbReference type="ARBA" id="ARBA00022970"/>
    </source>
</evidence>
<dbReference type="SMART" id="SM00382">
    <property type="entry name" value="AAA"/>
    <property type="match status" value="1"/>
</dbReference>
<gene>
    <name evidence="7" type="ORF">QO011_002232</name>
</gene>
<keyword evidence="4" id="KW-0067">ATP-binding</keyword>
<evidence type="ECO:0000313" key="7">
    <source>
        <dbReference type="EMBL" id="MDQ0469221.1"/>
    </source>
</evidence>
<dbReference type="CDD" id="cd03224">
    <property type="entry name" value="ABC_TM1139_LivF_branched"/>
    <property type="match status" value="1"/>
</dbReference>
<protein>
    <submittedName>
        <fullName evidence="7">ABC-type branched-subunit amino acid transport system ATPase component</fullName>
    </submittedName>
</protein>
<dbReference type="InterPro" id="IPR017871">
    <property type="entry name" value="ABC_transporter-like_CS"/>
</dbReference>
<dbReference type="PROSITE" id="PS50893">
    <property type="entry name" value="ABC_TRANSPORTER_2"/>
    <property type="match status" value="1"/>
</dbReference>
<dbReference type="InterPro" id="IPR003439">
    <property type="entry name" value="ABC_transporter-like_ATP-bd"/>
</dbReference>
<evidence type="ECO:0000256" key="3">
    <source>
        <dbReference type="ARBA" id="ARBA00022741"/>
    </source>
</evidence>
<keyword evidence="5" id="KW-0029">Amino-acid transport</keyword>
<sequence>MSGFLAVDGLRVAYERDIEILRGVDLGIEAGGLAAIIGPNGAGKSTLLKAVAGLAPVVGGTTTFLGARIDGLSPPALRRLGIAFVAQEDSVFPEMSVRENLRLGGWVRRKERAWLDRRIEECAALFPAIVPHLDRRAGLLSGGQRKLVEVARGLVAEPKLLLLDEPTAGLSPAMVRELYRQLARLKQAGISILLVEQNVREALEVADHVYVLAMGLNDVDGPAREISRRLPEIVQGWLGRKMSGLVA</sequence>
<dbReference type="InterPro" id="IPR003593">
    <property type="entry name" value="AAA+_ATPase"/>
</dbReference>
<dbReference type="PANTHER" id="PTHR43820">
    <property type="entry name" value="HIGH-AFFINITY BRANCHED-CHAIN AMINO ACID TRANSPORT ATP-BINDING PROTEIN LIVF"/>
    <property type="match status" value="1"/>
</dbReference>
<accession>A0ABU0J4M8</accession>
<evidence type="ECO:0000313" key="8">
    <source>
        <dbReference type="Proteomes" id="UP001242480"/>
    </source>
</evidence>
<keyword evidence="2" id="KW-0813">Transport</keyword>
<dbReference type="EMBL" id="JAUSVX010000003">
    <property type="protein sequence ID" value="MDQ0469221.1"/>
    <property type="molecule type" value="Genomic_DNA"/>
</dbReference>
<feature type="domain" description="ABC transporter" evidence="6">
    <location>
        <begin position="5"/>
        <end position="239"/>
    </location>
</feature>
<proteinExistence type="inferred from homology"/>